<dbReference type="PANTHER" id="PTHR15572">
    <property type="entry name" value="GLIOMA TUMOR SUPPRESSOR CANDIDATE REGION GENE 1"/>
    <property type="match status" value="1"/>
</dbReference>
<sequence length="426" mass="48656">MEDAKAMAAHQQQQQQFLMLQQQQHQNQNQNQNQNQHQQQQFLLLQQLQQQQKQQQAISRFPSNIDAHLRPIQRPITNQQPQNTNPNPNLLQNPNSVILNSQIRPLNRTQANPSASPPANQAELQMAYQDAWRVCHPDFKRPFSSLEDACERLLPYHVVADYEAEEDDRILDSDTMGQVLSRTQQWDQSIANKVSEFTATFEKQVLAFNIISRKRAIGEFRSEERLFIEQALFQEERRSLMEARAELEKQQKAGREAHAANLRMAAMAQAEQARAEMMARAPIRASALGSMGEQEQEVNPDEMINGWNNNNNNTNTNNNNDNNNNQRDEKEPSEDFLNDEERENGDTGVQSDWREGGEFDLNTREPPSTLTKPRHEHPRVGRSTGHRMKLDRKGGVEAEGVGAEGAVAEGTDRMSTGPKERVRLSP</sequence>
<feature type="region of interest" description="Disordered" evidence="1">
    <location>
        <begin position="288"/>
        <end position="426"/>
    </location>
</feature>
<dbReference type="PANTHER" id="PTHR15572:SF0">
    <property type="entry name" value="GLUTAMINE-RICH PROTEIN-RELATED"/>
    <property type="match status" value="1"/>
</dbReference>
<feature type="compositionally biased region" description="Low complexity" evidence="1">
    <location>
        <begin position="11"/>
        <end position="37"/>
    </location>
</feature>
<keyword evidence="4" id="KW-1185">Reference proteome</keyword>
<feature type="compositionally biased region" description="Basic and acidic residues" evidence="1">
    <location>
        <begin position="352"/>
        <end position="363"/>
    </location>
</feature>
<dbReference type="AlphaFoldDB" id="A0A5N6PZ65"/>
<gene>
    <name evidence="3" type="ORF">E3N88_00549</name>
</gene>
<feature type="compositionally biased region" description="Low complexity" evidence="1">
    <location>
        <begin position="398"/>
        <end position="409"/>
    </location>
</feature>
<feature type="domain" description="GLTSCR protein conserved" evidence="2">
    <location>
        <begin position="130"/>
        <end position="244"/>
    </location>
</feature>
<dbReference type="EMBL" id="SZYD01000001">
    <property type="protein sequence ID" value="KAD7477413.1"/>
    <property type="molecule type" value="Genomic_DNA"/>
</dbReference>
<evidence type="ECO:0000259" key="2">
    <source>
        <dbReference type="Pfam" id="PF15249"/>
    </source>
</evidence>
<dbReference type="GO" id="GO:0045893">
    <property type="term" value="P:positive regulation of DNA-templated transcription"/>
    <property type="evidence" value="ECO:0007669"/>
    <property type="project" value="TreeGrafter"/>
</dbReference>
<organism evidence="3 4">
    <name type="scientific">Mikania micrantha</name>
    <name type="common">bitter vine</name>
    <dbReference type="NCBI Taxonomy" id="192012"/>
    <lineage>
        <taxon>Eukaryota</taxon>
        <taxon>Viridiplantae</taxon>
        <taxon>Streptophyta</taxon>
        <taxon>Embryophyta</taxon>
        <taxon>Tracheophyta</taxon>
        <taxon>Spermatophyta</taxon>
        <taxon>Magnoliopsida</taxon>
        <taxon>eudicotyledons</taxon>
        <taxon>Gunneridae</taxon>
        <taxon>Pentapetalae</taxon>
        <taxon>asterids</taxon>
        <taxon>campanulids</taxon>
        <taxon>Asterales</taxon>
        <taxon>Asteraceae</taxon>
        <taxon>Asteroideae</taxon>
        <taxon>Heliantheae alliance</taxon>
        <taxon>Eupatorieae</taxon>
        <taxon>Mikania</taxon>
    </lineage>
</organism>
<feature type="compositionally biased region" description="Acidic residues" evidence="1">
    <location>
        <begin position="331"/>
        <end position="343"/>
    </location>
</feature>
<dbReference type="InterPro" id="IPR052438">
    <property type="entry name" value="Chromatin_remod/trans_coact"/>
</dbReference>
<accession>A0A5N6PZ65</accession>
<comment type="caution">
    <text evidence="3">The sequence shown here is derived from an EMBL/GenBank/DDBJ whole genome shotgun (WGS) entry which is preliminary data.</text>
</comment>
<dbReference type="GO" id="GO:0016514">
    <property type="term" value="C:SWI/SNF complex"/>
    <property type="evidence" value="ECO:0007669"/>
    <property type="project" value="TreeGrafter"/>
</dbReference>
<dbReference type="Pfam" id="PF15249">
    <property type="entry name" value="GLTSCR1"/>
    <property type="match status" value="1"/>
</dbReference>
<feature type="compositionally biased region" description="Low complexity" evidence="1">
    <location>
        <begin position="308"/>
        <end position="325"/>
    </location>
</feature>
<dbReference type="InterPro" id="IPR015671">
    <property type="entry name" value="GSCR1_dom"/>
</dbReference>
<feature type="region of interest" description="Disordered" evidence="1">
    <location>
        <begin position="1"/>
        <end position="37"/>
    </location>
</feature>
<evidence type="ECO:0000313" key="4">
    <source>
        <dbReference type="Proteomes" id="UP000326396"/>
    </source>
</evidence>
<evidence type="ECO:0000256" key="1">
    <source>
        <dbReference type="SAM" id="MobiDB-lite"/>
    </source>
</evidence>
<evidence type="ECO:0000313" key="3">
    <source>
        <dbReference type="EMBL" id="KAD7477413.1"/>
    </source>
</evidence>
<name>A0A5N6PZ65_9ASTR</name>
<protein>
    <recommendedName>
        <fullName evidence="2">GLTSCR protein conserved domain-containing protein</fullName>
    </recommendedName>
</protein>
<dbReference type="Proteomes" id="UP000326396">
    <property type="component" value="Linkage Group LG1"/>
</dbReference>
<dbReference type="OrthoDB" id="2556847at2759"/>
<proteinExistence type="predicted"/>
<reference evidence="3 4" key="1">
    <citation type="submission" date="2019-05" db="EMBL/GenBank/DDBJ databases">
        <title>Mikania micrantha, genome provides insights into the molecular mechanism of rapid growth.</title>
        <authorList>
            <person name="Liu B."/>
        </authorList>
    </citation>
    <scope>NUCLEOTIDE SEQUENCE [LARGE SCALE GENOMIC DNA]</scope>
    <source>
        <strain evidence="3">NLD-2019</strain>
        <tissue evidence="3">Leaf</tissue>
    </source>
</reference>